<keyword evidence="2" id="KW-0645">Protease</keyword>
<keyword evidence="3" id="KW-1185">Reference proteome</keyword>
<dbReference type="InterPro" id="IPR011650">
    <property type="entry name" value="Peptidase_M20_dimer"/>
</dbReference>
<dbReference type="EMBL" id="JAPDHZ010000002">
    <property type="protein sequence ID" value="MDG0790722.1"/>
    <property type="molecule type" value="Genomic_DNA"/>
</dbReference>
<dbReference type="InterPro" id="IPR001160">
    <property type="entry name" value="Peptidase_M20C"/>
</dbReference>
<keyword evidence="2" id="KW-0378">Hydrolase</keyword>
<dbReference type="NCBIfam" id="TIGR01893">
    <property type="entry name" value="aa-his-dipept"/>
    <property type="match status" value="1"/>
</dbReference>
<dbReference type="Pfam" id="PF07687">
    <property type="entry name" value="M20_dimer"/>
    <property type="match status" value="1"/>
</dbReference>
<dbReference type="PRINTS" id="PR00934">
    <property type="entry name" value="XHISDIPTASE"/>
</dbReference>
<dbReference type="Pfam" id="PF01546">
    <property type="entry name" value="Peptidase_M20"/>
    <property type="match status" value="1"/>
</dbReference>
<evidence type="ECO:0000313" key="3">
    <source>
        <dbReference type="Proteomes" id="UP001153387"/>
    </source>
</evidence>
<comment type="caution">
    <text evidence="2">The sequence shown here is derived from an EMBL/GenBank/DDBJ whole genome shotgun (WGS) entry which is preliminary data.</text>
</comment>
<proteinExistence type="predicted"/>
<reference evidence="2 3" key="1">
    <citation type="submission" date="2022-10" db="EMBL/GenBank/DDBJ databases">
        <title>Comparative genomic analysis of Cohnella hashimotonis sp. nov., isolated from the International Space Station.</title>
        <authorList>
            <person name="Simpson A."/>
            <person name="Venkateswaran K."/>
        </authorList>
    </citation>
    <scope>NUCLEOTIDE SEQUENCE [LARGE SCALE GENOMIC DNA]</scope>
    <source>
        <strain evidence="2 3">DSM 18997</strain>
    </source>
</reference>
<gene>
    <name evidence="2" type="primary">pepD</name>
    <name evidence="2" type="ORF">OMP38_07520</name>
</gene>
<dbReference type="GO" id="GO:0070573">
    <property type="term" value="F:metallodipeptidase activity"/>
    <property type="evidence" value="ECO:0007669"/>
    <property type="project" value="TreeGrafter"/>
</dbReference>
<dbReference type="FunFam" id="3.40.630.10:FF:000018">
    <property type="entry name" value="Aminoacyl-histidine dipeptidase PepD"/>
    <property type="match status" value="1"/>
</dbReference>
<dbReference type="EC" id="3.4.13.20" evidence="2"/>
<feature type="domain" description="Peptidase M20 dimerisation" evidence="1">
    <location>
        <begin position="111"/>
        <end position="193"/>
    </location>
</feature>
<dbReference type="AlphaFoldDB" id="A0A9X4KEQ7"/>
<evidence type="ECO:0000313" key="2">
    <source>
        <dbReference type="EMBL" id="MDG0790722.1"/>
    </source>
</evidence>
<sequence>MDGDFMSAEGTTLGGDNGLGVAFAMALLDARDAAHPALEIVLTTEEETSMKGARKLDPGLLQGRMMINLDSDREGILYVSSAGGARAYHTLPVAWTDAAGAGRPGRLRVFGLVGGHSGDDIVHERANACELLGRVLDGLRKRLPYAIADVRGGLASNAIPREAEASLFVPEAQFGEAEEEVREWEAKFRTEYAVSDPGVSVSFEANDAGEVKANGVAGIFSEASKSRLVDSLLLIPNGVLRMDKAIPGLPRTSTNVGIVKLTEEGVRFESLVRSSLRSELEAAMSRMEALARILGCGFEAGDYYPGWPYRMSSRLRDVFVDVYRRECGKPMEVKAVHAGIECGIFADKMPDLDAVSYGPDLYDIHTPDERFRISSVERTWLYLLQVLRAL</sequence>
<dbReference type="InterPro" id="IPR002933">
    <property type="entry name" value="Peptidase_M20"/>
</dbReference>
<dbReference type="PANTHER" id="PTHR43501">
    <property type="entry name" value="CYTOSOL NON-SPECIFIC DIPEPTIDASE"/>
    <property type="match status" value="1"/>
</dbReference>
<protein>
    <submittedName>
        <fullName evidence="2">Beta-Ala-His dipeptidase</fullName>
        <ecNumber evidence="2">3.4.13.20</ecNumber>
    </submittedName>
</protein>
<dbReference type="RefSeq" id="WP_277564520.1">
    <property type="nucleotide sequence ID" value="NZ_JAPDHZ010000002.1"/>
</dbReference>
<keyword evidence="2" id="KW-0224">Dipeptidase</keyword>
<accession>A0A9X4KEQ7</accession>
<dbReference type="GO" id="GO:0006508">
    <property type="term" value="P:proteolysis"/>
    <property type="evidence" value="ECO:0007669"/>
    <property type="project" value="InterPro"/>
</dbReference>
<evidence type="ECO:0000259" key="1">
    <source>
        <dbReference type="Pfam" id="PF07687"/>
    </source>
</evidence>
<dbReference type="GO" id="GO:0005829">
    <property type="term" value="C:cytosol"/>
    <property type="evidence" value="ECO:0007669"/>
    <property type="project" value="TreeGrafter"/>
</dbReference>
<dbReference type="PANTHER" id="PTHR43501:SF1">
    <property type="entry name" value="CYTOSOL NON-SPECIFIC DIPEPTIDASE"/>
    <property type="match status" value="1"/>
</dbReference>
<dbReference type="Proteomes" id="UP001153387">
    <property type="component" value="Unassembled WGS sequence"/>
</dbReference>
<dbReference type="Gene3D" id="3.40.630.10">
    <property type="entry name" value="Zn peptidases"/>
    <property type="match status" value="2"/>
</dbReference>
<organism evidence="2 3">
    <name type="scientific">Cohnella ginsengisoli</name>
    <dbReference type="NCBI Taxonomy" id="425004"/>
    <lineage>
        <taxon>Bacteria</taxon>
        <taxon>Bacillati</taxon>
        <taxon>Bacillota</taxon>
        <taxon>Bacilli</taxon>
        <taxon>Bacillales</taxon>
        <taxon>Paenibacillaceae</taxon>
        <taxon>Cohnella</taxon>
    </lineage>
</organism>
<dbReference type="SUPFAM" id="SSF53187">
    <property type="entry name" value="Zn-dependent exopeptidases"/>
    <property type="match status" value="1"/>
</dbReference>
<name>A0A9X4KEQ7_9BACL</name>